<name>A0A1M7AS71_9FLAO</name>
<dbReference type="Proteomes" id="UP000184031">
    <property type="component" value="Unassembled WGS sequence"/>
</dbReference>
<dbReference type="EMBL" id="FOKU01000009">
    <property type="protein sequence ID" value="SFC35394.1"/>
    <property type="molecule type" value="Genomic_DNA"/>
</dbReference>
<dbReference type="GO" id="GO:0043565">
    <property type="term" value="F:sequence-specific DNA binding"/>
    <property type="evidence" value="ECO:0007669"/>
    <property type="project" value="InterPro"/>
</dbReference>
<keyword evidence="8" id="KW-1185">Reference proteome</keyword>
<feature type="domain" description="HTH araC/xylS-type" evidence="4">
    <location>
        <begin position="160"/>
        <end position="262"/>
    </location>
</feature>
<organism evidence="6 7">
    <name type="scientific">Flagellimonas taeanensis</name>
    <dbReference type="NCBI Taxonomy" id="1005926"/>
    <lineage>
        <taxon>Bacteria</taxon>
        <taxon>Pseudomonadati</taxon>
        <taxon>Bacteroidota</taxon>
        <taxon>Flavobacteriia</taxon>
        <taxon>Flavobacteriales</taxon>
        <taxon>Flavobacteriaceae</taxon>
        <taxon>Flagellimonas</taxon>
    </lineage>
</organism>
<keyword evidence="1" id="KW-0805">Transcription regulation</keyword>
<dbReference type="RefSeq" id="WP_072882194.1">
    <property type="nucleotide sequence ID" value="NZ_FOKU01000009.1"/>
</dbReference>
<protein>
    <submittedName>
        <fullName evidence="5">Helix-turn-helix domain-containing protein</fullName>
    </submittedName>
    <submittedName>
        <fullName evidence="6">Transcriptional regulator, AraC family</fullName>
    </submittedName>
</protein>
<gene>
    <name evidence="5" type="ORF">SAMN04487891_109138</name>
    <name evidence="6" type="ORF">SAMN05216293_3511</name>
</gene>
<dbReference type="STRING" id="1055723.SAMN05216293_3511"/>
<dbReference type="InterPro" id="IPR009057">
    <property type="entry name" value="Homeodomain-like_sf"/>
</dbReference>
<comment type="caution">
    <text evidence="6">The sequence shown here is derived from an EMBL/GenBank/DDBJ whole genome shotgun (WGS) entry which is preliminary data.</text>
</comment>
<dbReference type="Proteomes" id="UP000198940">
    <property type="component" value="Unassembled WGS sequence"/>
</dbReference>
<dbReference type="Pfam" id="PF12833">
    <property type="entry name" value="HTH_18"/>
    <property type="match status" value="1"/>
</dbReference>
<dbReference type="EMBL" id="FRAT01000010">
    <property type="protein sequence ID" value="SHL45269.1"/>
    <property type="molecule type" value="Genomic_DNA"/>
</dbReference>
<dbReference type="PANTHER" id="PTHR46796:SF13">
    <property type="entry name" value="HTH-TYPE TRANSCRIPTIONAL ACTIVATOR RHAS"/>
    <property type="match status" value="1"/>
</dbReference>
<evidence type="ECO:0000313" key="6">
    <source>
        <dbReference type="EMBL" id="SHL45269.1"/>
    </source>
</evidence>
<sequence length="274" mass="32045">MNVRFSEYRPSYALSPFVQAYYTGDFNLYSEDNFVQSVVPNGCIEMIIHLTHDHCELVKSESWGKSPEFTLIGLQTKPYEVKFHDMVQIFGIRFNPEGIYNIFGVPPALFTATFEDSSDILGVAFKDYCSWLREAKSIQQKIRLTEDFLLKKMSDHAQDFDYVRLASETIRKHHGMLTLEELVQQVPISPRQLQREFKRRFGITAKEYMRLSRLNAIQQYMQGTEMVNLTELSYDTGFSDQSHFIREFRQLAGTNPRTFLKQRDNFLTLPVNLE</sequence>
<evidence type="ECO:0000313" key="8">
    <source>
        <dbReference type="Proteomes" id="UP000198940"/>
    </source>
</evidence>
<dbReference type="InterPro" id="IPR018060">
    <property type="entry name" value="HTH_AraC"/>
</dbReference>
<dbReference type="SUPFAM" id="SSF46689">
    <property type="entry name" value="Homeodomain-like"/>
    <property type="match status" value="1"/>
</dbReference>
<dbReference type="InterPro" id="IPR050204">
    <property type="entry name" value="AraC_XylS_family_regulators"/>
</dbReference>
<proteinExistence type="predicted"/>
<evidence type="ECO:0000259" key="4">
    <source>
        <dbReference type="PROSITE" id="PS01124"/>
    </source>
</evidence>
<dbReference type="Pfam" id="PF20240">
    <property type="entry name" value="DUF6597"/>
    <property type="match status" value="1"/>
</dbReference>
<evidence type="ECO:0000256" key="1">
    <source>
        <dbReference type="ARBA" id="ARBA00023015"/>
    </source>
</evidence>
<dbReference type="PROSITE" id="PS00041">
    <property type="entry name" value="HTH_ARAC_FAMILY_1"/>
    <property type="match status" value="1"/>
</dbReference>
<keyword evidence="3" id="KW-0804">Transcription</keyword>
<dbReference type="AlphaFoldDB" id="A0A1M7AS71"/>
<evidence type="ECO:0000313" key="7">
    <source>
        <dbReference type="Proteomes" id="UP000184031"/>
    </source>
</evidence>
<keyword evidence="2" id="KW-0238">DNA-binding</keyword>
<dbReference type="InterPro" id="IPR046532">
    <property type="entry name" value="DUF6597"/>
</dbReference>
<dbReference type="GO" id="GO:0003700">
    <property type="term" value="F:DNA-binding transcription factor activity"/>
    <property type="evidence" value="ECO:0007669"/>
    <property type="project" value="InterPro"/>
</dbReference>
<evidence type="ECO:0000313" key="5">
    <source>
        <dbReference type="EMBL" id="SFC35394.1"/>
    </source>
</evidence>
<dbReference type="PROSITE" id="PS01124">
    <property type="entry name" value="HTH_ARAC_FAMILY_2"/>
    <property type="match status" value="1"/>
</dbReference>
<dbReference type="OrthoDB" id="323290at2"/>
<dbReference type="SMART" id="SM00342">
    <property type="entry name" value="HTH_ARAC"/>
    <property type="match status" value="1"/>
</dbReference>
<dbReference type="Gene3D" id="1.10.10.60">
    <property type="entry name" value="Homeodomain-like"/>
    <property type="match status" value="1"/>
</dbReference>
<reference evidence="6 7" key="1">
    <citation type="submission" date="2016-11" db="EMBL/GenBank/DDBJ databases">
        <authorList>
            <person name="Varghese N."/>
            <person name="Submissions S."/>
        </authorList>
    </citation>
    <scope>NUCLEOTIDE SEQUENCE [LARGE SCALE GENOMIC DNA]</scope>
    <source>
        <strain evidence="6 7">CGMCC 1.12174</strain>
        <strain evidence="5 8">DSM 26351</strain>
    </source>
</reference>
<dbReference type="PANTHER" id="PTHR46796">
    <property type="entry name" value="HTH-TYPE TRANSCRIPTIONAL ACTIVATOR RHAS-RELATED"/>
    <property type="match status" value="1"/>
</dbReference>
<accession>A0A1M7AS71</accession>
<evidence type="ECO:0000256" key="2">
    <source>
        <dbReference type="ARBA" id="ARBA00023125"/>
    </source>
</evidence>
<evidence type="ECO:0000256" key="3">
    <source>
        <dbReference type="ARBA" id="ARBA00023163"/>
    </source>
</evidence>
<dbReference type="InterPro" id="IPR018062">
    <property type="entry name" value="HTH_AraC-typ_CS"/>
</dbReference>